<evidence type="ECO:0000313" key="1">
    <source>
        <dbReference type="EMBL" id="KAI0042548.1"/>
    </source>
</evidence>
<reference evidence="1" key="1">
    <citation type="submission" date="2021-02" db="EMBL/GenBank/DDBJ databases">
        <authorList>
            <consortium name="DOE Joint Genome Institute"/>
            <person name="Ahrendt S."/>
            <person name="Looney B.P."/>
            <person name="Miyauchi S."/>
            <person name="Morin E."/>
            <person name="Drula E."/>
            <person name="Courty P.E."/>
            <person name="Chicoki N."/>
            <person name="Fauchery L."/>
            <person name="Kohler A."/>
            <person name="Kuo A."/>
            <person name="Labutti K."/>
            <person name="Pangilinan J."/>
            <person name="Lipzen A."/>
            <person name="Riley R."/>
            <person name="Andreopoulos W."/>
            <person name="He G."/>
            <person name="Johnson J."/>
            <person name="Barry K.W."/>
            <person name="Grigoriev I.V."/>
            <person name="Nagy L."/>
            <person name="Hibbett D."/>
            <person name="Henrissat B."/>
            <person name="Matheny P.B."/>
            <person name="Labbe J."/>
            <person name="Martin F."/>
        </authorList>
    </citation>
    <scope>NUCLEOTIDE SEQUENCE</scope>
    <source>
        <strain evidence="1">FP105234-sp</strain>
    </source>
</reference>
<organism evidence="1 2">
    <name type="scientific">Auriscalpium vulgare</name>
    <dbReference type="NCBI Taxonomy" id="40419"/>
    <lineage>
        <taxon>Eukaryota</taxon>
        <taxon>Fungi</taxon>
        <taxon>Dikarya</taxon>
        <taxon>Basidiomycota</taxon>
        <taxon>Agaricomycotina</taxon>
        <taxon>Agaricomycetes</taxon>
        <taxon>Russulales</taxon>
        <taxon>Auriscalpiaceae</taxon>
        <taxon>Auriscalpium</taxon>
    </lineage>
</organism>
<comment type="caution">
    <text evidence="1">The sequence shown here is derived from an EMBL/GenBank/DDBJ whole genome shotgun (WGS) entry which is preliminary data.</text>
</comment>
<accession>A0ACB8RG50</accession>
<keyword evidence="2" id="KW-1185">Reference proteome</keyword>
<name>A0ACB8RG50_9AGAM</name>
<protein>
    <submittedName>
        <fullName evidence="1">Uncharacterized protein</fullName>
    </submittedName>
</protein>
<gene>
    <name evidence="1" type="ORF">FA95DRAFT_1610104</name>
</gene>
<reference evidence="1" key="2">
    <citation type="journal article" date="2022" name="New Phytol.">
        <title>Evolutionary transition to the ectomycorrhizal habit in the genomes of a hyperdiverse lineage of mushroom-forming fungi.</title>
        <authorList>
            <person name="Looney B."/>
            <person name="Miyauchi S."/>
            <person name="Morin E."/>
            <person name="Drula E."/>
            <person name="Courty P.E."/>
            <person name="Kohler A."/>
            <person name="Kuo A."/>
            <person name="LaButti K."/>
            <person name="Pangilinan J."/>
            <person name="Lipzen A."/>
            <person name="Riley R."/>
            <person name="Andreopoulos W."/>
            <person name="He G."/>
            <person name="Johnson J."/>
            <person name="Nolan M."/>
            <person name="Tritt A."/>
            <person name="Barry K.W."/>
            <person name="Grigoriev I.V."/>
            <person name="Nagy L.G."/>
            <person name="Hibbett D."/>
            <person name="Henrissat B."/>
            <person name="Matheny P.B."/>
            <person name="Labbe J."/>
            <person name="Martin F.M."/>
        </authorList>
    </citation>
    <scope>NUCLEOTIDE SEQUENCE</scope>
    <source>
        <strain evidence="1">FP105234-sp</strain>
    </source>
</reference>
<sequence>MDAFEDEEIIAMATRVAEGVFRFHANENNVTGLDKRIHEKEYLAVFFKAMSLEPPPEDLSSNGKLARSIAAAVQQLRLHWQLSPSTQTWQSMHTFLGLKELKLEGHTEWYPIRLLLVLSCLPGLRSLSVCDITLVPPTEYEDWYPVKLPMLRILRIKGLTTTINILLTYLNMPALTSRSITIELRRYLFESKTITPLQEVLKKAIHGQLALAPLTVSQSAVGVTCTLSGSIEPDKDDKFEFKLFWAAEDDKFMRAHVLNVLQGVTTEPNDSKHTEEWMKLLEDGL</sequence>
<dbReference type="EMBL" id="MU276060">
    <property type="protein sequence ID" value="KAI0042548.1"/>
    <property type="molecule type" value="Genomic_DNA"/>
</dbReference>
<proteinExistence type="predicted"/>
<evidence type="ECO:0000313" key="2">
    <source>
        <dbReference type="Proteomes" id="UP000814033"/>
    </source>
</evidence>
<dbReference type="Proteomes" id="UP000814033">
    <property type="component" value="Unassembled WGS sequence"/>
</dbReference>